<feature type="non-terminal residue" evidence="1">
    <location>
        <position position="65"/>
    </location>
</feature>
<evidence type="ECO:0000313" key="1">
    <source>
        <dbReference type="EMBL" id="MCS5737274.1"/>
    </source>
</evidence>
<protein>
    <submittedName>
        <fullName evidence="1">Uncharacterized protein</fullName>
    </submittedName>
</protein>
<keyword evidence="2" id="KW-1185">Reference proteome</keyword>
<name>A0ABT2HBJ5_9MICO</name>
<accession>A0ABT2HBJ5</accession>
<organism evidence="1 2">
    <name type="scientific">Herbiconiux daphne</name>
    <dbReference type="NCBI Taxonomy" id="2970914"/>
    <lineage>
        <taxon>Bacteria</taxon>
        <taxon>Bacillati</taxon>
        <taxon>Actinomycetota</taxon>
        <taxon>Actinomycetes</taxon>
        <taxon>Micrococcales</taxon>
        <taxon>Microbacteriaceae</taxon>
        <taxon>Herbiconiux</taxon>
    </lineage>
</organism>
<gene>
    <name evidence="1" type="ORF">N1032_26445</name>
</gene>
<dbReference type="Proteomes" id="UP001165586">
    <property type="component" value="Unassembled WGS sequence"/>
</dbReference>
<dbReference type="EMBL" id="JANLCJ010000559">
    <property type="protein sequence ID" value="MCS5737274.1"/>
    <property type="molecule type" value="Genomic_DNA"/>
</dbReference>
<evidence type="ECO:0000313" key="2">
    <source>
        <dbReference type="Proteomes" id="UP001165586"/>
    </source>
</evidence>
<reference evidence="1" key="1">
    <citation type="submission" date="2022-08" db="EMBL/GenBank/DDBJ databases">
        <authorList>
            <person name="Deng Y."/>
            <person name="Han X.-F."/>
            <person name="Zhang Y.-Q."/>
        </authorList>
    </citation>
    <scope>NUCLEOTIDE SEQUENCE</scope>
    <source>
        <strain evidence="1">CPCC 203386</strain>
    </source>
</reference>
<proteinExistence type="predicted"/>
<dbReference type="RefSeq" id="WP_259543623.1">
    <property type="nucleotide sequence ID" value="NZ_JANLCJ010000559.1"/>
</dbReference>
<comment type="caution">
    <text evidence="1">The sequence shown here is derived from an EMBL/GenBank/DDBJ whole genome shotgun (WGS) entry which is preliminary data.</text>
</comment>
<sequence length="65" mass="7184">MNVKGFHYKPLGILGMLEYNVSDVTTSGTDEGTIIATVHVENIQSLPEASEVIVPVWAYPYQFNV</sequence>